<dbReference type="EMBL" id="MEZT01000015">
    <property type="protein sequence ID" value="OGD56669.1"/>
    <property type="molecule type" value="Genomic_DNA"/>
</dbReference>
<dbReference type="PIRSF" id="PIRSF001589">
    <property type="entry name" value="Asn_synthetase_glu-h"/>
    <property type="match status" value="1"/>
</dbReference>
<keyword evidence="6 8" id="KW-0315">Glutamine amidotransferase</keyword>
<dbReference type="Gene3D" id="3.60.20.10">
    <property type="entry name" value="Glutamine Phosphoribosylpyrophosphate, subunit 1, domain 1"/>
    <property type="match status" value="1"/>
</dbReference>
<proteinExistence type="inferred from homology"/>
<evidence type="ECO:0000256" key="7">
    <source>
        <dbReference type="ARBA" id="ARBA00048741"/>
    </source>
</evidence>
<evidence type="ECO:0000256" key="8">
    <source>
        <dbReference type="PIRSR" id="PIRSR001589-1"/>
    </source>
</evidence>
<dbReference type="GO" id="GO:0005524">
    <property type="term" value="F:ATP binding"/>
    <property type="evidence" value="ECO:0007669"/>
    <property type="project" value="UniProtKB-KW"/>
</dbReference>
<evidence type="ECO:0000256" key="4">
    <source>
        <dbReference type="ARBA" id="ARBA00022741"/>
    </source>
</evidence>
<comment type="pathway">
    <text evidence="1">Amino-acid biosynthesis; L-asparagine biosynthesis; L-asparagine from L-aspartate (L-Gln route): step 1/1.</text>
</comment>
<reference evidence="11 12" key="1">
    <citation type="journal article" date="2016" name="Nat. Commun.">
        <title>Thousands of microbial genomes shed light on interconnected biogeochemical processes in an aquifer system.</title>
        <authorList>
            <person name="Anantharaman K."/>
            <person name="Brown C.T."/>
            <person name="Hug L.A."/>
            <person name="Sharon I."/>
            <person name="Castelle C.J."/>
            <person name="Probst A.J."/>
            <person name="Thomas B.C."/>
            <person name="Singh A."/>
            <person name="Wilkins M.J."/>
            <person name="Karaoz U."/>
            <person name="Brodie E.L."/>
            <person name="Williams K.H."/>
            <person name="Hubbard S.S."/>
            <person name="Banfield J.F."/>
        </authorList>
    </citation>
    <scope>NUCLEOTIDE SEQUENCE [LARGE SCALE GENOMIC DNA]</scope>
</reference>
<evidence type="ECO:0000256" key="5">
    <source>
        <dbReference type="ARBA" id="ARBA00022840"/>
    </source>
</evidence>
<dbReference type="GO" id="GO:0005829">
    <property type="term" value="C:cytosol"/>
    <property type="evidence" value="ECO:0007669"/>
    <property type="project" value="TreeGrafter"/>
</dbReference>
<keyword evidence="8" id="KW-0028">Amino-acid biosynthesis</keyword>
<name>A0A1F5DNC3_9BACT</name>
<dbReference type="SUPFAM" id="SSF56235">
    <property type="entry name" value="N-terminal nucleophile aminohydrolases (Ntn hydrolases)"/>
    <property type="match status" value="1"/>
</dbReference>
<comment type="caution">
    <text evidence="11">The sequence shown here is derived from an EMBL/GenBank/DDBJ whole genome shotgun (WGS) entry which is preliminary data.</text>
</comment>
<sequence length="630" mass="74596">MCGIVGIIKLNQKSEIRNQKEDIKRMTDTLEHRGPDDEGIFVEQNIALGHRRLSILDISKAGHQPMFYGDLVIVYNGEIYNYLEIRAELIQKGHKFSSQSDTEVILASYKEWGEKCLAKFNGMWALVIYDRKKKTLFGARDRMGVKPFYYYINQDRFIFASEIKAILAHPEVKSKPNDKIVWDFLICSTVDHSTETFFEGVSELRGGHYFILKNKKLHIERYWDLDHKKTTHFPLDQDYQEQFRQLFLDSVRLRLRSDVPIGTCLSGGLDSSAIVGTVNYFLQQAGKIKQIGKWQKTFSACYDPKKYPNCDERRYIKEVIKKTQAHSYDVFPSAQKLTQEIKELIWHQDYPFLSTSIYAQWNVFRLASENKVKVILDGQGADELLAGYHHFFGVYFVELLRELNFWRFSQEAHAYSKNHQQSVFSIFRHLFMILASRGIAGNILSHFAKNRWAEYDLFLPAWRKKYRNPSLLMPTKNIFKNSLYYNFKIGLPSLLRYEDRNSMAFSIESRVPFLDYRLVEFLYSLPDDQKIRHGATKYIMRQALKGILPEKIRKRQDKIGFATPEEIWMKQNFHQEFKKIFRSDRFFARGYFQKNKAEKIFDEFFAGKIKNYALFWRLYCLEIWFQTFID</sequence>
<dbReference type="PANTHER" id="PTHR43284:SF1">
    <property type="entry name" value="ASPARAGINE SYNTHETASE"/>
    <property type="match status" value="1"/>
</dbReference>
<dbReference type="GO" id="GO:0004066">
    <property type="term" value="F:asparagine synthase (glutamine-hydrolyzing) activity"/>
    <property type="evidence" value="ECO:0007669"/>
    <property type="project" value="UniProtKB-EC"/>
</dbReference>
<dbReference type="GO" id="GO:0006529">
    <property type="term" value="P:asparagine biosynthetic process"/>
    <property type="evidence" value="ECO:0007669"/>
    <property type="project" value="UniProtKB-KW"/>
</dbReference>
<dbReference type="SUPFAM" id="SSF52402">
    <property type="entry name" value="Adenine nucleotide alpha hydrolases-like"/>
    <property type="match status" value="1"/>
</dbReference>
<dbReference type="InterPro" id="IPR029055">
    <property type="entry name" value="Ntn_hydrolases_N"/>
</dbReference>
<dbReference type="InterPro" id="IPR033738">
    <property type="entry name" value="AsnB_N"/>
</dbReference>
<dbReference type="AlphaFoldDB" id="A0A1F5DNC3"/>
<feature type="active site" description="For GATase activity" evidence="8">
    <location>
        <position position="2"/>
    </location>
</feature>
<gene>
    <name evidence="11" type="ORF">A2V71_03600</name>
</gene>
<keyword evidence="4 9" id="KW-0547">Nucleotide-binding</keyword>
<dbReference type="Proteomes" id="UP000178764">
    <property type="component" value="Unassembled WGS sequence"/>
</dbReference>
<dbReference type="NCBIfam" id="TIGR01536">
    <property type="entry name" value="asn_synth_AEB"/>
    <property type="match status" value="1"/>
</dbReference>
<evidence type="ECO:0000256" key="3">
    <source>
        <dbReference type="ARBA" id="ARBA00012737"/>
    </source>
</evidence>
<dbReference type="Gene3D" id="3.40.50.620">
    <property type="entry name" value="HUPs"/>
    <property type="match status" value="1"/>
</dbReference>
<evidence type="ECO:0000256" key="6">
    <source>
        <dbReference type="ARBA" id="ARBA00022962"/>
    </source>
</evidence>
<dbReference type="Pfam" id="PF00733">
    <property type="entry name" value="Asn_synthase"/>
    <property type="match status" value="1"/>
</dbReference>
<comment type="catalytic activity">
    <reaction evidence="7">
        <text>L-aspartate + L-glutamine + ATP + H2O = L-asparagine + L-glutamate + AMP + diphosphate + H(+)</text>
        <dbReference type="Rhea" id="RHEA:12228"/>
        <dbReference type="ChEBI" id="CHEBI:15377"/>
        <dbReference type="ChEBI" id="CHEBI:15378"/>
        <dbReference type="ChEBI" id="CHEBI:29985"/>
        <dbReference type="ChEBI" id="CHEBI:29991"/>
        <dbReference type="ChEBI" id="CHEBI:30616"/>
        <dbReference type="ChEBI" id="CHEBI:33019"/>
        <dbReference type="ChEBI" id="CHEBI:58048"/>
        <dbReference type="ChEBI" id="CHEBI:58359"/>
        <dbReference type="ChEBI" id="CHEBI:456215"/>
        <dbReference type="EC" id="6.3.5.4"/>
    </reaction>
</comment>
<evidence type="ECO:0000313" key="12">
    <source>
        <dbReference type="Proteomes" id="UP000178764"/>
    </source>
</evidence>
<keyword evidence="5 9" id="KW-0067">ATP-binding</keyword>
<evidence type="ECO:0000259" key="10">
    <source>
        <dbReference type="PROSITE" id="PS51278"/>
    </source>
</evidence>
<dbReference type="InterPro" id="IPR017932">
    <property type="entry name" value="GATase_2_dom"/>
</dbReference>
<protein>
    <recommendedName>
        <fullName evidence="3">asparagine synthase (glutamine-hydrolyzing)</fullName>
        <ecNumber evidence="3">6.3.5.4</ecNumber>
    </recommendedName>
</protein>
<feature type="domain" description="Glutamine amidotransferase type-2" evidence="10">
    <location>
        <begin position="2"/>
        <end position="215"/>
    </location>
</feature>
<dbReference type="PANTHER" id="PTHR43284">
    <property type="entry name" value="ASPARAGINE SYNTHETASE (GLUTAMINE-HYDROLYZING)"/>
    <property type="match status" value="1"/>
</dbReference>
<dbReference type="CDD" id="cd01991">
    <property type="entry name" value="Asn_synthase_B_C"/>
    <property type="match status" value="1"/>
</dbReference>
<dbReference type="InterPro" id="IPR001962">
    <property type="entry name" value="Asn_synthase"/>
</dbReference>
<dbReference type="Pfam" id="PF13537">
    <property type="entry name" value="GATase_7"/>
    <property type="match status" value="1"/>
</dbReference>
<feature type="binding site" evidence="9">
    <location>
        <position position="101"/>
    </location>
    <ligand>
        <name>L-glutamine</name>
        <dbReference type="ChEBI" id="CHEBI:58359"/>
    </ligand>
</feature>
<dbReference type="CDD" id="cd00712">
    <property type="entry name" value="AsnB"/>
    <property type="match status" value="1"/>
</dbReference>
<dbReference type="PROSITE" id="PS51278">
    <property type="entry name" value="GATASE_TYPE_2"/>
    <property type="match status" value="1"/>
</dbReference>
<evidence type="ECO:0000256" key="2">
    <source>
        <dbReference type="ARBA" id="ARBA00005752"/>
    </source>
</evidence>
<comment type="similarity">
    <text evidence="2">Belongs to the asparagine synthetase family.</text>
</comment>
<dbReference type="EC" id="6.3.5.4" evidence="3"/>
<organism evidence="11 12">
    <name type="scientific">Candidatus Berkelbacteria bacterium RBG_13_40_8</name>
    <dbReference type="NCBI Taxonomy" id="1797467"/>
    <lineage>
        <taxon>Bacteria</taxon>
        <taxon>Candidatus Berkelbacteria</taxon>
    </lineage>
</organism>
<dbReference type="InterPro" id="IPR014729">
    <property type="entry name" value="Rossmann-like_a/b/a_fold"/>
</dbReference>
<evidence type="ECO:0000256" key="1">
    <source>
        <dbReference type="ARBA" id="ARBA00005187"/>
    </source>
</evidence>
<evidence type="ECO:0000313" key="11">
    <source>
        <dbReference type="EMBL" id="OGD56669.1"/>
    </source>
</evidence>
<evidence type="ECO:0000256" key="9">
    <source>
        <dbReference type="PIRSR" id="PIRSR001589-2"/>
    </source>
</evidence>
<dbReference type="InterPro" id="IPR006426">
    <property type="entry name" value="Asn_synth_AEB"/>
</dbReference>
<dbReference type="InterPro" id="IPR051786">
    <property type="entry name" value="ASN_synthetase/amidase"/>
</dbReference>
<accession>A0A1F5DNC3</accession>
<keyword evidence="8" id="KW-0061">Asparagine biosynthesis</keyword>